<evidence type="ECO:0000313" key="3">
    <source>
        <dbReference type="EMBL" id="MCL9816843.1"/>
    </source>
</evidence>
<reference evidence="3" key="1">
    <citation type="journal article" date="2022" name="Syst. Appl. Microbiol.">
        <title>Natronocalculus amylovorans gen. nov., sp. nov., and Natranaeroarchaeum aerophilus sp. nov., dominant culturable amylolytic natronoarchaea from hypersaline soda lakes in southwestern Siberia.</title>
        <authorList>
            <person name="Sorokin D.Y."/>
            <person name="Elcheninov A.G."/>
            <person name="Khizhniak T.V."/>
            <person name="Koenen M."/>
            <person name="Bale N.J."/>
            <person name="Damste J.S.S."/>
            <person name="Kublanov I.V."/>
        </authorList>
    </citation>
    <scope>NUCLEOTIDE SEQUENCE</scope>
    <source>
        <strain evidence="3">AArc-St2</strain>
    </source>
</reference>
<dbReference type="Pfam" id="PF22769">
    <property type="entry name" value="DCD"/>
    <property type="match status" value="1"/>
</dbReference>
<organism evidence="3 4">
    <name type="scientific">Natronocalculus amylovorans</name>
    <dbReference type="NCBI Taxonomy" id="2917812"/>
    <lineage>
        <taxon>Archaea</taxon>
        <taxon>Methanobacteriati</taxon>
        <taxon>Methanobacteriota</taxon>
        <taxon>Stenosarchaea group</taxon>
        <taxon>Halobacteria</taxon>
        <taxon>Halobacteriales</taxon>
        <taxon>Haloferacaceae</taxon>
        <taxon>Natronocalculus</taxon>
    </lineage>
</organism>
<comment type="caution">
    <text evidence="3">The sequence shown here is derived from an EMBL/GenBank/DDBJ whole genome shotgun (WGS) entry which is preliminary data.</text>
</comment>
<reference evidence="3" key="2">
    <citation type="submission" date="2022-02" db="EMBL/GenBank/DDBJ databases">
        <authorList>
            <person name="Elcheninov A.G."/>
            <person name="Sorokin D.Y."/>
            <person name="Kublanov I.V."/>
        </authorList>
    </citation>
    <scope>NUCLEOTIDE SEQUENCE</scope>
    <source>
        <strain evidence="3">AArc-St2</strain>
    </source>
</reference>
<evidence type="ECO:0000313" key="4">
    <source>
        <dbReference type="Proteomes" id="UP001203207"/>
    </source>
</evidence>
<dbReference type="PANTHER" id="PTHR42680:SF1">
    <property type="entry name" value="DEOXYURIDINE 5'-TRIPHOSPHATE NUCLEOTIDOHYDROLASE"/>
    <property type="match status" value="1"/>
</dbReference>
<dbReference type="InterPro" id="IPR033704">
    <property type="entry name" value="dUTPase_trimeric"/>
</dbReference>
<accession>A0AAE3FXI4</accession>
<dbReference type="SUPFAM" id="SSF51283">
    <property type="entry name" value="dUTPase-like"/>
    <property type="match status" value="1"/>
</dbReference>
<dbReference type="NCBIfam" id="NF002598">
    <property type="entry name" value="PRK02253.1"/>
    <property type="match status" value="1"/>
</dbReference>
<name>A0AAE3FXI4_9EURY</name>
<dbReference type="Gene3D" id="2.70.40.10">
    <property type="match status" value="1"/>
</dbReference>
<dbReference type="GO" id="GO:0008829">
    <property type="term" value="F:dCTP deaminase activity"/>
    <property type="evidence" value="ECO:0007669"/>
    <property type="project" value="InterPro"/>
</dbReference>
<proteinExistence type="predicted"/>
<gene>
    <name evidence="3" type="ORF">AArcSt2_07795</name>
</gene>
<dbReference type="EMBL" id="JAKRVX010000002">
    <property type="protein sequence ID" value="MCL9816843.1"/>
    <property type="molecule type" value="Genomic_DNA"/>
</dbReference>
<dbReference type="InterPro" id="IPR011962">
    <property type="entry name" value="dCTP_deaminase"/>
</dbReference>
<dbReference type="PANTHER" id="PTHR42680">
    <property type="entry name" value="DCTP DEAMINASE"/>
    <property type="match status" value="1"/>
</dbReference>
<dbReference type="CDD" id="cd07557">
    <property type="entry name" value="trimeric_dUTPase"/>
    <property type="match status" value="1"/>
</dbReference>
<dbReference type="AlphaFoldDB" id="A0AAE3FXI4"/>
<evidence type="ECO:0000256" key="2">
    <source>
        <dbReference type="ARBA" id="ARBA00023080"/>
    </source>
</evidence>
<sequence>MFRAGSFVAEQLGPVAPSQKQPNGVDLTVESIYTQESPGRIQTDGKKVGERSEVSLTDGMYSLAPGGYVARYTETVRIPEGHIGFVYPRSTLMRNSCMLHTAVWDAGYEGKGEGLLEVHHPIEIEPGARIAQLVLAAANHDGAYDGSYQGERIDGQ</sequence>
<dbReference type="Proteomes" id="UP001203207">
    <property type="component" value="Unassembled WGS sequence"/>
</dbReference>
<protein>
    <submittedName>
        <fullName evidence="3">Deoxyuridine 5'-triphosphate nucleotidohydrolase</fullName>
    </submittedName>
</protein>
<keyword evidence="1" id="KW-0378">Hydrolase</keyword>
<keyword evidence="4" id="KW-1185">Reference proteome</keyword>
<keyword evidence="2" id="KW-0546">Nucleotide metabolism</keyword>
<evidence type="ECO:0000256" key="1">
    <source>
        <dbReference type="ARBA" id="ARBA00022801"/>
    </source>
</evidence>
<dbReference type="InterPro" id="IPR036157">
    <property type="entry name" value="dUTPase-like_sf"/>
</dbReference>
<dbReference type="GO" id="GO:0006229">
    <property type="term" value="P:dUTP biosynthetic process"/>
    <property type="evidence" value="ECO:0007669"/>
    <property type="project" value="InterPro"/>
</dbReference>
<dbReference type="RefSeq" id="WP_174652299.1">
    <property type="nucleotide sequence ID" value="NZ_JAKRVX010000002.1"/>
</dbReference>